<evidence type="ECO:0000313" key="8">
    <source>
        <dbReference type="Proteomes" id="UP001596383"/>
    </source>
</evidence>
<evidence type="ECO:0000256" key="2">
    <source>
        <dbReference type="ARBA" id="ARBA00022598"/>
    </source>
</evidence>
<dbReference type="RefSeq" id="WP_273739756.1">
    <property type="nucleotide sequence ID" value="NZ_JAQIVI010000297.1"/>
</dbReference>
<dbReference type="InterPro" id="IPR042099">
    <property type="entry name" value="ANL_N_sf"/>
</dbReference>
<dbReference type="PANTHER" id="PTHR43859">
    <property type="entry name" value="ACYL-ACTIVATING ENZYME"/>
    <property type="match status" value="1"/>
</dbReference>
<evidence type="ECO:0000256" key="1">
    <source>
        <dbReference type="ARBA" id="ARBA00006432"/>
    </source>
</evidence>
<dbReference type="NCBIfam" id="NF004837">
    <property type="entry name" value="PRK06187.1"/>
    <property type="match status" value="1"/>
</dbReference>
<reference evidence="7 8" key="1">
    <citation type="journal article" date="2019" name="Int. J. Syst. Evol. Microbiol.">
        <title>The Global Catalogue of Microorganisms (GCM) 10K type strain sequencing project: providing services to taxonomists for standard genome sequencing and annotation.</title>
        <authorList>
            <consortium name="The Broad Institute Genomics Platform"/>
            <consortium name="The Broad Institute Genome Sequencing Center for Infectious Disease"/>
            <person name="Wu L."/>
            <person name="Ma J."/>
        </authorList>
    </citation>
    <scope>NUCLEOTIDE SEQUENCE [LARGE SCALE GENOMIC DNA]</scope>
    <source>
        <strain evidence="7 8">LMG 29247</strain>
    </source>
</reference>
<comment type="similarity">
    <text evidence="1">Belongs to the ATP-dependent AMP-binding enzyme family.</text>
</comment>
<evidence type="ECO:0000256" key="3">
    <source>
        <dbReference type="ARBA" id="ARBA00022832"/>
    </source>
</evidence>
<organism evidence="7 8">
    <name type="scientific">Natrinema soli</name>
    <dbReference type="NCBI Taxonomy" id="1930624"/>
    <lineage>
        <taxon>Archaea</taxon>
        <taxon>Methanobacteriati</taxon>
        <taxon>Methanobacteriota</taxon>
        <taxon>Stenosarchaea group</taxon>
        <taxon>Halobacteria</taxon>
        <taxon>Halobacteriales</taxon>
        <taxon>Natrialbaceae</taxon>
        <taxon>Natrinema</taxon>
    </lineage>
</organism>
<dbReference type="PANTHER" id="PTHR43859:SF4">
    <property type="entry name" value="BUTANOATE--COA LIGASE AAE1-RELATED"/>
    <property type="match status" value="1"/>
</dbReference>
<dbReference type="Proteomes" id="UP001596383">
    <property type="component" value="Unassembled WGS sequence"/>
</dbReference>
<dbReference type="InterPro" id="IPR000873">
    <property type="entry name" value="AMP-dep_synth/lig_dom"/>
</dbReference>
<dbReference type="FunFam" id="3.30.300.30:FF:000008">
    <property type="entry name" value="2,3-dihydroxybenzoate-AMP ligase"/>
    <property type="match status" value="1"/>
</dbReference>
<evidence type="ECO:0000313" key="7">
    <source>
        <dbReference type="EMBL" id="MFC6766810.1"/>
    </source>
</evidence>
<keyword evidence="8" id="KW-1185">Reference proteome</keyword>
<dbReference type="AlphaFoldDB" id="A0ABD5SUK5"/>
<name>A0ABD5SUK5_9EURY</name>
<feature type="domain" description="AMP-dependent synthetase/ligase" evidence="5">
    <location>
        <begin position="24"/>
        <end position="410"/>
    </location>
</feature>
<proteinExistence type="inferred from homology"/>
<protein>
    <submittedName>
        <fullName evidence="7">Long-chain-fatty-acid--CoA ligase</fullName>
        <ecNumber evidence="7">6.2.1.3</ecNumber>
    </submittedName>
</protein>
<keyword evidence="4" id="KW-0443">Lipid metabolism</keyword>
<dbReference type="Gene3D" id="3.40.50.12780">
    <property type="entry name" value="N-terminal domain of ligase-like"/>
    <property type="match status" value="1"/>
</dbReference>
<dbReference type="Pfam" id="PF00501">
    <property type="entry name" value="AMP-binding"/>
    <property type="match status" value="1"/>
</dbReference>
<comment type="caution">
    <text evidence="7">The sequence shown here is derived from an EMBL/GenBank/DDBJ whole genome shotgun (WGS) entry which is preliminary data.</text>
</comment>
<evidence type="ECO:0000256" key="4">
    <source>
        <dbReference type="ARBA" id="ARBA00023098"/>
    </source>
</evidence>
<dbReference type="SUPFAM" id="SSF56801">
    <property type="entry name" value="Acetyl-CoA synthetase-like"/>
    <property type="match status" value="1"/>
</dbReference>
<gene>
    <name evidence="7" type="ORF">ACFQE6_18005</name>
</gene>
<dbReference type="Gene3D" id="3.30.300.30">
    <property type="match status" value="1"/>
</dbReference>
<sequence>MDVLGGFPSTSGDEYPLNTTRFIEAAARNFPDREIVSGTGEDQFRYTYGEAYERMQRLANALEELGVEAGDRVGVLAWNDHRHHECYFGIPGIGAVFLQLNLRLHPDQLRYVLNHSEPRFLVVDETLLEVAEGVAPEVDSIEGYVVMTDRDVEAVDTDLEPTYSYEAMLADADPAYEWPFIDETAAYSACYTTGTTGRPKGVYYSHRNIYLHTMQLANSIGLSHDDAVAAITPMFHGQGWGLAYSATYTGAKLAFPGRYRAEDPEPLVELLSNEDITVTNGAPAIFMPMLDYIRNLDDAPDWEGLQMMSGATEPPLDMMRGYKELTGAEVVHAYGATETTPLVTMNFIKPSLQEDISDEEQLDLRRKQGLTVPGIETKIVDPETGEEAPHDGESVGEILVRGPWVTCSYYDDDRTDAAFTDDGFWKSGDAGTIDEDGYLKITDRIKDVIKSGGEWISSVDMENLLVEHPKVVDACVVGLEHPEWEERPFALVEIEGDASVDRAELDEILSQRFADWQLPDEIEFVDDIPKTSVGKNNKQAVRDQYAEAYLD</sequence>
<keyword evidence="3" id="KW-0276">Fatty acid metabolism</keyword>
<dbReference type="EC" id="6.2.1.3" evidence="7"/>
<evidence type="ECO:0000259" key="6">
    <source>
        <dbReference type="Pfam" id="PF13193"/>
    </source>
</evidence>
<accession>A0ABD5SUK5</accession>
<dbReference type="EMBL" id="JBHSWV010000297">
    <property type="protein sequence ID" value="MFC6766810.1"/>
    <property type="molecule type" value="Genomic_DNA"/>
</dbReference>
<dbReference type="GO" id="GO:0004467">
    <property type="term" value="F:long-chain fatty acid-CoA ligase activity"/>
    <property type="evidence" value="ECO:0007669"/>
    <property type="project" value="UniProtKB-EC"/>
</dbReference>
<dbReference type="InterPro" id="IPR045851">
    <property type="entry name" value="AMP-bd_C_sf"/>
</dbReference>
<feature type="domain" description="AMP-binding enzyme C-terminal" evidence="6">
    <location>
        <begin position="461"/>
        <end position="535"/>
    </location>
</feature>
<keyword evidence="2 7" id="KW-0436">Ligase</keyword>
<dbReference type="InterPro" id="IPR025110">
    <property type="entry name" value="AMP-bd_C"/>
</dbReference>
<dbReference type="Pfam" id="PF13193">
    <property type="entry name" value="AMP-binding_C"/>
    <property type="match status" value="1"/>
</dbReference>
<evidence type="ECO:0000259" key="5">
    <source>
        <dbReference type="Pfam" id="PF00501"/>
    </source>
</evidence>